<feature type="region of interest" description="Disordered" evidence="1">
    <location>
        <begin position="1"/>
        <end position="76"/>
    </location>
</feature>
<feature type="transmembrane region" description="Helical" evidence="2">
    <location>
        <begin position="163"/>
        <end position="186"/>
    </location>
</feature>
<keyword evidence="4" id="KW-1185">Reference proteome</keyword>
<keyword evidence="2" id="KW-1133">Transmembrane helix</keyword>
<dbReference type="AlphaFoldDB" id="A0A9P7YQS8"/>
<gene>
    <name evidence="3" type="ORF">BJ875DRAFT_94777</name>
</gene>
<feature type="compositionally biased region" description="Pro residues" evidence="1">
    <location>
        <begin position="24"/>
        <end position="37"/>
    </location>
</feature>
<evidence type="ECO:0000256" key="2">
    <source>
        <dbReference type="SAM" id="Phobius"/>
    </source>
</evidence>
<name>A0A9P7YQS8_9HELO</name>
<reference evidence="3" key="1">
    <citation type="journal article" date="2021" name="IMA Fungus">
        <title>Genomic characterization of three marine fungi, including Emericellopsis atlantica sp. nov. with signatures of a generalist lifestyle and marine biomass degradation.</title>
        <authorList>
            <person name="Hagestad O.C."/>
            <person name="Hou L."/>
            <person name="Andersen J.H."/>
            <person name="Hansen E.H."/>
            <person name="Altermark B."/>
            <person name="Li C."/>
            <person name="Kuhnert E."/>
            <person name="Cox R.J."/>
            <person name="Crous P.W."/>
            <person name="Spatafora J.W."/>
            <person name="Lail K."/>
            <person name="Amirebrahimi M."/>
            <person name="Lipzen A."/>
            <person name="Pangilinan J."/>
            <person name="Andreopoulos W."/>
            <person name="Hayes R.D."/>
            <person name="Ng V."/>
            <person name="Grigoriev I.V."/>
            <person name="Jackson S.A."/>
            <person name="Sutton T.D.S."/>
            <person name="Dobson A.D.W."/>
            <person name="Rama T."/>
        </authorList>
    </citation>
    <scope>NUCLEOTIDE SEQUENCE</scope>
    <source>
        <strain evidence="3">TRa018bII</strain>
    </source>
</reference>
<evidence type="ECO:0000313" key="3">
    <source>
        <dbReference type="EMBL" id="KAG9238030.1"/>
    </source>
</evidence>
<dbReference type="OrthoDB" id="3535864at2759"/>
<keyword evidence="2" id="KW-0812">Transmembrane</keyword>
<organism evidence="3 4">
    <name type="scientific">Amylocarpus encephaloides</name>
    <dbReference type="NCBI Taxonomy" id="45428"/>
    <lineage>
        <taxon>Eukaryota</taxon>
        <taxon>Fungi</taxon>
        <taxon>Dikarya</taxon>
        <taxon>Ascomycota</taxon>
        <taxon>Pezizomycotina</taxon>
        <taxon>Leotiomycetes</taxon>
        <taxon>Helotiales</taxon>
        <taxon>Helotiales incertae sedis</taxon>
        <taxon>Amylocarpus</taxon>
    </lineage>
</organism>
<accession>A0A9P7YQS8</accession>
<proteinExistence type="predicted"/>
<keyword evidence="2" id="KW-0472">Membrane</keyword>
<protein>
    <submittedName>
        <fullName evidence="3">Uncharacterized protein</fullName>
    </submittedName>
</protein>
<evidence type="ECO:0000313" key="4">
    <source>
        <dbReference type="Proteomes" id="UP000824998"/>
    </source>
</evidence>
<dbReference type="Proteomes" id="UP000824998">
    <property type="component" value="Unassembled WGS sequence"/>
</dbReference>
<dbReference type="EMBL" id="MU251376">
    <property type="protein sequence ID" value="KAG9238030.1"/>
    <property type="molecule type" value="Genomic_DNA"/>
</dbReference>
<evidence type="ECO:0000256" key="1">
    <source>
        <dbReference type="SAM" id="MobiDB-lite"/>
    </source>
</evidence>
<sequence>MANQDRHHQRSTSVPHTRLLQSLPPTPLPQLNIPPPQIYLDDPGSAEEDEGDGAAGDIRMDNRTARPSQPPEYQPMHDYLRSKQLTSSNPPAYGSSPSTLQVVTEPAPSLEEPYRDGPFVITIESAPPPPSYYDIFRQHEIELDNMQRALESDSDLAEQTEDIYKWVVAMLLIILTVACVGTAFSWGRPI</sequence>
<comment type="caution">
    <text evidence="3">The sequence shown here is derived from an EMBL/GenBank/DDBJ whole genome shotgun (WGS) entry which is preliminary data.</text>
</comment>